<reference evidence="10" key="1">
    <citation type="submission" date="2016-06" db="UniProtKB">
        <authorList>
            <consortium name="WormBaseParasite"/>
        </authorList>
    </citation>
    <scope>IDENTIFICATION</scope>
</reference>
<keyword evidence="9" id="KW-1185">Reference proteome</keyword>
<dbReference type="Pfam" id="PF04142">
    <property type="entry name" value="Nuc_sug_transp"/>
    <property type="match status" value="1"/>
</dbReference>
<dbReference type="AlphaFoldDB" id="A0A183ERC5"/>
<evidence type="ECO:0000256" key="4">
    <source>
        <dbReference type="ARBA" id="ARBA00022692"/>
    </source>
</evidence>
<keyword evidence="3" id="KW-0813">Transport</keyword>
<dbReference type="GO" id="GO:0000139">
    <property type="term" value="C:Golgi membrane"/>
    <property type="evidence" value="ECO:0007669"/>
    <property type="project" value="InterPro"/>
</dbReference>
<accession>A0A183ERC5</accession>
<evidence type="ECO:0000313" key="8">
    <source>
        <dbReference type="EMBL" id="VDN41581.1"/>
    </source>
</evidence>
<dbReference type="InterPro" id="IPR037185">
    <property type="entry name" value="EmrE-like"/>
</dbReference>
<dbReference type="EMBL" id="UYRT01098082">
    <property type="protein sequence ID" value="VDN41581.1"/>
    <property type="molecule type" value="Genomic_DNA"/>
</dbReference>
<organism evidence="10">
    <name type="scientific">Gongylonema pulchrum</name>
    <dbReference type="NCBI Taxonomy" id="637853"/>
    <lineage>
        <taxon>Eukaryota</taxon>
        <taxon>Metazoa</taxon>
        <taxon>Ecdysozoa</taxon>
        <taxon>Nematoda</taxon>
        <taxon>Chromadorea</taxon>
        <taxon>Rhabditida</taxon>
        <taxon>Spirurina</taxon>
        <taxon>Spiruromorpha</taxon>
        <taxon>Spiruroidea</taxon>
        <taxon>Gongylonematidae</taxon>
        <taxon>Gongylonema</taxon>
    </lineage>
</organism>
<dbReference type="SUPFAM" id="SSF103481">
    <property type="entry name" value="Multidrug resistance efflux transporter EmrE"/>
    <property type="match status" value="1"/>
</dbReference>
<dbReference type="NCBIfam" id="TIGR00803">
    <property type="entry name" value="nst"/>
    <property type="match status" value="1"/>
</dbReference>
<evidence type="ECO:0000256" key="5">
    <source>
        <dbReference type="ARBA" id="ARBA00022989"/>
    </source>
</evidence>
<keyword evidence="5 7" id="KW-1133">Transmembrane helix</keyword>
<comment type="subcellular location">
    <subcellularLocation>
        <location evidence="1">Membrane</location>
        <topology evidence="1">Multi-pass membrane protein</topology>
    </subcellularLocation>
</comment>
<dbReference type="OrthoDB" id="408493at2759"/>
<evidence type="ECO:0000256" key="3">
    <source>
        <dbReference type="ARBA" id="ARBA00022597"/>
    </source>
</evidence>
<dbReference type="InterPro" id="IPR007271">
    <property type="entry name" value="Nuc_sug_transpt"/>
</dbReference>
<feature type="transmembrane region" description="Helical" evidence="7">
    <location>
        <begin position="39"/>
        <end position="60"/>
    </location>
</feature>
<evidence type="ECO:0000256" key="7">
    <source>
        <dbReference type="SAM" id="Phobius"/>
    </source>
</evidence>
<dbReference type="WBParaSite" id="GPUH_0002354601-mRNA-1">
    <property type="protein sequence ID" value="GPUH_0002354601-mRNA-1"/>
    <property type="gene ID" value="GPUH_0002354601"/>
</dbReference>
<keyword evidence="6 7" id="KW-0472">Membrane</keyword>
<feature type="transmembrane region" description="Helical" evidence="7">
    <location>
        <begin position="12"/>
        <end position="33"/>
    </location>
</feature>
<comment type="similarity">
    <text evidence="2">Belongs to the nucleotide-sugar transporter family. SLC35A subfamily.</text>
</comment>
<evidence type="ECO:0000313" key="9">
    <source>
        <dbReference type="Proteomes" id="UP000271098"/>
    </source>
</evidence>
<proteinExistence type="inferred from homology"/>
<dbReference type="Proteomes" id="UP000271098">
    <property type="component" value="Unassembled WGS sequence"/>
</dbReference>
<dbReference type="PANTHER" id="PTHR10231">
    <property type="entry name" value="NUCLEOTIDE-SUGAR TRANSMEMBRANE TRANSPORTER"/>
    <property type="match status" value="1"/>
</dbReference>
<keyword evidence="3" id="KW-0762">Sugar transport</keyword>
<reference evidence="8 9" key="2">
    <citation type="submission" date="2018-11" db="EMBL/GenBank/DDBJ databases">
        <authorList>
            <consortium name="Pathogen Informatics"/>
        </authorList>
    </citation>
    <scope>NUCLEOTIDE SEQUENCE [LARGE SCALE GENOMIC DNA]</scope>
</reference>
<dbReference type="GO" id="GO:0015165">
    <property type="term" value="F:pyrimidine nucleotide-sugar transmembrane transporter activity"/>
    <property type="evidence" value="ECO:0007669"/>
    <property type="project" value="InterPro"/>
</dbReference>
<name>A0A183ERC5_9BILA</name>
<keyword evidence="4 7" id="KW-0812">Transmembrane</keyword>
<evidence type="ECO:0000256" key="2">
    <source>
        <dbReference type="ARBA" id="ARBA00009976"/>
    </source>
</evidence>
<gene>
    <name evidence="8" type="ORF">GPUH_LOCUS23517</name>
</gene>
<sequence length="118" mass="13489">MYKDIIKQPIDTLKVCVPAVIYVIQNNLLYVAVSNLPAATYMVSYQLKILTTALFTVIILRRRLSLVQWLALIILFGGVALVQLIRLGPQAIIYGEGTELDKQNQQIYEYLMQRDVEM</sequence>
<protein>
    <submittedName>
        <fullName evidence="10">TPT domain-containing protein</fullName>
    </submittedName>
</protein>
<evidence type="ECO:0000256" key="1">
    <source>
        <dbReference type="ARBA" id="ARBA00004141"/>
    </source>
</evidence>
<evidence type="ECO:0000256" key="6">
    <source>
        <dbReference type="ARBA" id="ARBA00023136"/>
    </source>
</evidence>
<dbReference type="Gene3D" id="1.10.3730.20">
    <property type="match status" value="1"/>
</dbReference>
<evidence type="ECO:0000313" key="10">
    <source>
        <dbReference type="WBParaSite" id="GPUH_0002354601-mRNA-1"/>
    </source>
</evidence>
<feature type="transmembrane region" description="Helical" evidence="7">
    <location>
        <begin position="67"/>
        <end position="85"/>
    </location>
</feature>